<reference evidence="2 3" key="1">
    <citation type="submission" date="2020-07" db="EMBL/GenBank/DDBJ databases">
        <title>Sequencing the genomes of 1000 actinobacteria strains.</title>
        <authorList>
            <person name="Klenk H.-P."/>
        </authorList>
    </citation>
    <scope>NUCLEOTIDE SEQUENCE [LARGE SCALE GENOMIC DNA]</scope>
    <source>
        <strain evidence="2 3">DSM 100723</strain>
    </source>
</reference>
<dbReference type="PANTHER" id="PTHR10285">
    <property type="entry name" value="URIDINE KINASE"/>
    <property type="match status" value="1"/>
</dbReference>
<protein>
    <submittedName>
        <fullName evidence="2">Pantothenate kinase</fullName>
    </submittedName>
</protein>
<keyword evidence="2" id="KW-0808">Transferase</keyword>
<feature type="domain" description="Phosphoribulokinase/uridine kinase" evidence="1">
    <location>
        <begin position="35"/>
        <end position="217"/>
    </location>
</feature>
<dbReference type="GO" id="GO:0005524">
    <property type="term" value="F:ATP binding"/>
    <property type="evidence" value="ECO:0007669"/>
    <property type="project" value="InterPro"/>
</dbReference>
<dbReference type="Pfam" id="PF00485">
    <property type="entry name" value="PRK"/>
    <property type="match status" value="1"/>
</dbReference>
<dbReference type="RefSeq" id="WP_182561499.1">
    <property type="nucleotide sequence ID" value="NZ_JACGWT010000006.1"/>
</dbReference>
<keyword evidence="3" id="KW-1185">Reference proteome</keyword>
<dbReference type="EMBL" id="JACGWT010000006">
    <property type="protein sequence ID" value="MBA8795895.1"/>
    <property type="molecule type" value="Genomic_DNA"/>
</dbReference>
<dbReference type="InterPro" id="IPR027417">
    <property type="entry name" value="P-loop_NTPase"/>
</dbReference>
<dbReference type="Gene3D" id="3.40.50.300">
    <property type="entry name" value="P-loop containing nucleotide triphosphate hydrolases"/>
    <property type="match status" value="2"/>
</dbReference>
<dbReference type="SUPFAM" id="SSF52540">
    <property type="entry name" value="P-loop containing nucleoside triphosphate hydrolases"/>
    <property type="match status" value="1"/>
</dbReference>
<dbReference type="NCBIfam" id="NF006743">
    <property type="entry name" value="PRK09270.1-2"/>
    <property type="match status" value="1"/>
</dbReference>
<dbReference type="AlphaFoldDB" id="A0A7W3IVJ3"/>
<evidence type="ECO:0000259" key="1">
    <source>
        <dbReference type="Pfam" id="PF00485"/>
    </source>
</evidence>
<proteinExistence type="predicted"/>
<dbReference type="GO" id="GO:0016301">
    <property type="term" value="F:kinase activity"/>
    <property type="evidence" value="ECO:0007669"/>
    <property type="project" value="UniProtKB-KW"/>
</dbReference>
<evidence type="ECO:0000313" key="3">
    <source>
        <dbReference type="Proteomes" id="UP000523079"/>
    </source>
</evidence>
<keyword evidence="2" id="KW-0418">Kinase</keyword>
<sequence length="230" mass="24963">MTASPPPVVEVTAFDPLVPDLARAVRPREAGTRILIGVVGEPGAGKSTVAAALVAALGATAVQVPMDGYHLADRVLELHGSRDRKGAPDTFDGWGYLALLDRLRTETDHDVYAPQFERDLEQPLANAVPVTPAQTVVVSEGNYLLLDADPWPAVRARFDQVWFVAMDDGVRLDRLIARHVEYGKSPEAARAWVLANDEPNARLIRATRDRADLVLETTRLPMPHGPGLEG</sequence>
<dbReference type="Proteomes" id="UP000523079">
    <property type="component" value="Unassembled WGS sequence"/>
</dbReference>
<dbReference type="InterPro" id="IPR006083">
    <property type="entry name" value="PRK/URK"/>
</dbReference>
<gene>
    <name evidence="2" type="ORF">FHX74_003536</name>
</gene>
<evidence type="ECO:0000313" key="2">
    <source>
        <dbReference type="EMBL" id="MBA8795895.1"/>
    </source>
</evidence>
<comment type="caution">
    <text evidence="2">The sequence shown here is derived from an EMBL/GenBank/DDBJ whole genome shotgun (WGS) entry which is preliminary data.</text>
</comment>
<organism evidence="2 3">
    <name type="scientific">Microlunatus kandeliicorticis</name>
    <dbReference type="NCBI Taxonomy" id="1759536"/>
    <lineage>
        <taxon>Bacteria</taxon>
        <taxon>Bacillati</taxon>
        <taxon>Actinomycetota</taxon>
        <taxon>Actinomycetes</taxon>
        <taxon>Propionibacteriales</taxon>
        <taxon>Propionibacteriaceae</taxon>
        <taxon>Microlunatus</taxon>
    </lineage>
</organism>
<accession>A0A7W3IVJ3</accession>
<name>A0A7W3IVJ3_9ACTN</name>